<dbReference type="InterPro" id="IPR050955">
    <property type="entry name" value="Plant_Biomass_Hydrol_Est"/>
</dbReference>
<evidence type="ECO:0000256" key="1">
    <source>
        <dbReference type="ARBA" id="ARBA00022729"/>
    </source>
</evidence>
<dbReference type="AlphaFoldDB" id="A0AAW4MW31"/>
<feature type="domain" description="Esterase Ig-like N-terminal" evidence="6">
    <location>
        <begin position="41"/>
        <end position="143"/>
    </location>
</feature>
<keyword evidence="3" id="KW-0812">Transmembrane</keyword>
<comment type="caution">
    <text evidence="7">The sequence shown here is derived from an EMBL/GenBank/DDBJ whole genome shotgun (WGS) entry which is preliminary data.</text>
</comment>
<feature type="signal peptide" evidence="4">
    <location>
        <begin position="1"/>
        <end position="30"/>
    </location>
</feature>
<dbReference type="PANTHER" id="PTHR43037">
    <property type="entry name" value="UNNAMED PRODUCT-RELATED"/>
    <property type="match status" value="1"/>
</dbReference>
<feature type="transmembrane region" description="Helical" evidence="3">
    <location>
        <begin position="507"/>
        <end position="524"/>
    </location>
</feature>
<evidence type="ECO:0000256" key="2">
    <source>
        <dbReference type="SAM" id="MobiDB-lite"/>
    </source>
</evidence>
<evidence type="ECO:0000313" key="7">
    <source>
        <dbReference type="EMBL" id="MBV3383512.1"/>
    </source>
</evidence>
<dbReference type="InterPro" id="IPR041172">
    <property type="entry name" value="EstA_Ig-like_N"/>
</dbReference>
<proteinExistence type="predicted"/>
<name>A0AAW4MW31_9FIRM</name>
<dbReference type="NCBIfam" id="TIGR01167">
    <property type="entry name" value="LPXTG_anchor"/>
    <property type="match status" value="1"/>
</dbReference>
<feature type="domain" description="Peptidase S9 prolyl oligopeptidase catalytic" evidence="5">
    <location>
        <begin position="260"/>
        <end position="318"/>
    </location>
</feature>
<keyword evidence="1 4" id="KW-0732">Signal</keyword>
<dbReference type="InterPro" id="IPR001375">
    <property type="entry name" value="Peptidase_S9_cat"/>
</dbReference>
<protein>
    <submittedName>
        <fullName evidence="7">Prolyl oligopeptidase family serine peptidase</fullName>
    </submittedName>
</protein>
<reference evidence="7 10" key="1">
    <citation type="submission" date="2021-06" db="EMBL/GenBank/DDBJ databases">
        <title>Collection of gut derived symbiotic bacterial strains cultured from healthy donors.</title>
        <authorList>
            <person name="Lin H."/>
            <person name="Littmann E."/>
            <person name="Pamer E.G."/>
        </authorList>
    </citation>
    <scope>NUCLEOTIDE SEQUENCE</scope>
    <source>
        <strain evidence="8 10">MSK.21.70</strain>
        <strain evidence="7">MSK.21.82</strain>
    </source>
</reference>
<evidence type="ECO:0000256" key="4">
    <source>
        <dbReference type="SAM" id="SignalP"/>
    </source>
</evidence>
<feature type="compositionally biased region" description="Low complexity" evidence="2">
    <location>
        <begin position="477"/>
        <end position="491"/>
    </location>
</feature>
<keyword evidence="3" id="KW-0472">Membrane</keyword>
<keyword evidence="10" id="KW-1185">Reference proteome</keyword>
<dbReference type="Proteomes" id="UP001196408">
    <property type="component" value="Unassembled WGS sequence"/>
</dbReference>
<organism evidence="7 9">
    <name type="scientific">Catenibacterium mitsuokai</name>
    <dbReference type="NCBI Taxonomy" id="100886"/>
    <lineage>
        <taxon>Bacteria</taxon>
        <taxon>Bacillati</taxon>
        <taxon>Bacillota</taxon>
        <taxon>Erysipelotrichia</taxon>
        <taxon>Erysipelotrichales</taxon>
        <taxon>Coprobacillaceae</taxon>
        <taxon>Catenibacterium</taxon>
    </lineage>
</organism>
<evidence type="ECO:0000313" key="8">
    <source>
        <dbReference type="EMBL" id="MBV3393535.1"/>
    </source>
</evidence>
<keyword evidence="3" id="KW-1133">Transmembrane helix</keyword>
<evidence type="ECO:0000313" key="10">
    <source>
        <dbReference type="Proteomes" id="UP001197492"/>
    </source>
</evidence>
<dbReference type="EMBL" id="JAHOEF010000084">
    <property type="protein sequence ID" value="MBV3383512.1"/>
    <property type="molecule type" value="Genomic_DNA"/>
</dbReference>
<dbReference type="Pfam" id="PF18435">
    <property type="entry name" value="EstA_Ig_like"/>
    <property type="match status" value="1"/>
</dbReference>
<gene>
    <name evidence="7" type="ORF">KSV97_09885</name>
    <name evidence="8" type="ORF">KSW06_09815</name>
</gene>
<feature type="chain" id="PRO_5043969177" evidence="4">
    <location>
        <begin position="31"/>
        <end position="529"/>
    </location>
</feature>
<accession>A0AAW4MW31</accession>
<evidence type="ECO:0000259" key="6">
    <source>
        <dbReference type="Pfam" id="PF18435"/>
    </source>
</evidence>
<evidence type="ECO:0000256" key="3">
    <source>
        <dbReference type="SAM" id="Phobius"/>
    </source>
</evidence>
<feature type="region of interest" description="Disordered" evidence="2">
    <location>
        <begin position="470"/>
        <end position="499"/>
    </location>
</feature>
<evidence type="ECO:0000313" key="9">
    <source>
        <dbReference type="Proteomes" id="UP001196408"/>
    </source>
</evidence>
<dbReference type="PANTHER" id="PTHR43037:SF1">
    <property type="entry name" value="BLL1128 PROTEIN"/>
    <property type="match status" value="1"/>
</dbReference>
<dbReference type="Proteomes" id="UP001197492">
    <property type="component" value="Unassembled WGS sequence"/>
</dbReference>
<dbReference type="Pfam" id="PF00326">
    <property type="entry name" value="Peptidase_S9"/>
    <property type="match status" value="1"/>
</dbReference>
<dbReference type="EMBL" id="JAHOEL010000083">
    <property type="protein sequence ID" value="MBV3393535.1"/>
    <property type="molecule type" value="Genomic_DNA"/>
</dbReference>
<sequence length="529" mass="58206">MDMKQMKHVFSVVVSVAMMVAMVFVVPVQAAGNYVAQLYGKITDAGQVVNKVVIDYGDGVKVSGADKDTYTVHATNYVQIGSNNGKVYSDADRTIEKVEVAGGKVTLYMNESEGATLTWLSESRNYPGKINYTITQNEALKATSVDGRDLEDITGEITCDNTVIDEETAKFTSVKGSQGINYQFHEAKGSDKLVVWFHGNGEGDLEGYNTQNNVAQMLANRGTVAWATDEAQNIFGGAHVMSFQAPATWYYAQRDNLLEKAKTEIEEVIKKYNINPNKVVVSGCSAGGYMTTRMLIAYPDLFSAAMINCPALDTAAIRGGETPTDEELASLKNSKTAIWLVQGKTDTSVKSEVCSQRIFKILTDGAELTTTRVEQEFNSSFTTSETKDGKYKLSLYDTVDLEDKVDSLGETRPCGKLKFEEDYNLDGVKETVKYSDHWSWIYTLRNNPSDASGTHIWNWAATYMKDAAPVEPEKPTTPENKPSTDTTNKTETTTKKDPVKTGDTTTFAAYIAMLVVAAFGIILIRRKRA</sequence>
<evidence type="ECO:0000259" key="5">
    <source>
        <dbReference type="Pfam" id="PF00326"/>
    </source>
</evidence>
<dbReference type="GO" id="GO:0006508">
    <property type="term" value="P:proteolysis"/>
    <property type="evidence" value="ECO:0007669"/>
    <property type="project" value="InterPro"/>
</dbReference>
<dbReference type="GO" id="GO:0008236">
    <property type="term" value="F:serine-type peptidase activity"/>
    <property type="evidence" value="ECO:0007669"/>
    <property type="project" value="InterPro"/>
</dbReference>